<dbReference type="Pfam" id="PF07736">
    <property type="entry name" value="CM_1"/>
    <property type="match status" value="1"/>
</dbReference>
<dbReference type="PROSITE" id="PS51167">
    <property type="entry name" value="CHORISMATE_MUT_1"/>
    <property type="match status" value="1"/>
</dbReference>
<protein>
    <recommendedName>
        <fullName evidence="1 2">chorismate mutase</fullName>
        <ecNumber evidence="1 2">5.4.99.5</ecNumber>
    </recommendedName>
</protein>
<evidence type="ECO:0000256" key="2">
    <source>
        <dbReference type="PROSITE-ProRule" id="PRU00514"/>
    </source>
</evidence>
<evidence type="ECO:0000256" key="1">
    <source>
        <dbReference type="NCBIfam" id="TIGR01796"/>
    </source>
</evidence>
<sequence>MKLKRGLRHSTDVRVKAIRGAVQVAADTPEQIAKSTLSMMKEIISLNLLHSTNLVSFFFTITPDLTSELPPLVMREAGWNDVPTLCAAELPTAMMIPRVIRVLVHVEWPHHSSEPRHVYLPGTTAARPLASQLITQQ</sequence>
<dbReference type="SUPFAM" id="SSF55298">
    <property type="entry name" value="YjgF-like"/>
    <property type="match status" value="1"/>
</dbReference>
<dbReference type="GO" id="GO:0009073">
    <property type="term" value="P:aromatic amino acid family biosynthetic process"/>
    <property type="evidence" value="ECO:0007669"/>
    <property type="project" value="UniProtKB-UniRule"/>
</dbReference>
<keyword evidence="2" id="KW-0028">Amino-acid biosynthesis</keyword>
<dbReference type="Proteomes" id="UP000028483">
    <property type="component" value="Unassembled WGS sequence"/>
</dbReference>
<dbReference type="HOGENOM" id="CLU_133236_1_0_6"/>
<accession>A0A077P9B8</accession>
<comment type="caution">
    <text evidence="3">The sequence shown here is derived from an EMBL/GenBank/DDBJ whole genome shotgun (WGS) entry which is preliminary data.</text>
</comment>
<dbReference type="InterPro" id="IPR008243">
    <property type="entry name" value="Chorismate_mutase_AroH"/>
</dbReference>
<dbReference type="PANTHER" id="PTHR21164">
    <property type="entry name" value="CHORISMATE MUTASE"/>
    <property type="match status" value="1"/>
</dbReference>
<dbReference type="Gene3D" id="3.30.1330.40">
    <property type="entry name" value="RutC-like"/>
    <property type="match status" value="1"/>
</dbReference>
<dbReference type="GO" id="GO:0004106">
    <property type="term" value="F:chorismate mutase activity"/>
    <property type="evidence" value="ECO:0007669"/>
    <property type="project" value="UniProtKB-UniRule"/>
</dbReference>
<dbReference type="RefSeq" id="WP_051894666.1">
    <property type="nucleotide sequence ID" value="NZ_CAWLUU010000227.1"/>
</dbReference>
<comment type="catalytic activity">
    <reaction evidence="2">
        <text>chorismate = prephenate</text>
        <dbReference type="Rhea" id="RHEA:13897"/>
        <dbReference type="ChEBI" id="CHEBI:29748"/>
        <dbReference type="ChEBI" id="CHEBI:29934"/>
        <dbReference type="EC" id="5.4.99.5"/>
    </reaction>
</comment>
<proteinExistence type="predicted"/>
<dbReference type="EMBL" id="CBSX010000180">
    <property type="protein sequence ID" value="CDH07243.1"/>
    <property type="molecule type" value="Genomic_DNA"/>
</dbReference>
<gene>
    <name evidence="3" type="ORF">XBO1_2600003</name>
</gene>
<dbReference type="GO" id="GO:0008652">
    <property type="term" value="P:amino acid biosynthetic process"/>
    <property type="evidence" value="ECO:0007669"/>
    <property type="project" value="UniProtKB-UniRule"/>
</dbReference>
<reference evidence="3" key="1">
    <citation type="submission" date="2013-07" db="EMBL/GenBank/DDBJ databases">
        <title>Sub-species coevolution in mutualistic symbiosis.</title>
        <authorList>
            <person name="Murfin K."/>
            <person name="Klassen J."/>
            <person name="Lee M."/>
            <person name="Forst S."/>
            <person name="Stock P."/>
            <person name="Goodrich-Blair H."/>
        </authorList>
    </citation>
    <scope>NUCLEOTIDE SEQUENCE [LARGE SCALE GENOMIC DNA]</scope>
    <source>
        <strain evidence="3">Oregonense</strain>
    </source>
</reference>
<organism evidence="3">
    <name type="scientific">Xenorhabdus bovienii str. oregonense</name>
    <dbReference type="NCBI Taxonomy" id="1398202"/>
    <lineage>
        <taxon>Bacteria</taxon>
        <taxon>Pseudomonadati</taxon>
        <taxon>Pseudomonadota</taxon>
        <taxon>Gammaproteobacteria</taxon>
        <taxon>Enterobacterales</taxon>
        <taxon>Morganellaceae</taxon>
        <taxon>Xenorhabdus</taxon>
    </lineage>
</organism>
<keyword evidence="2" id="KW-0057">Aromatic amino acid biosynthesis</keyword>
<dbReference type="GO" id="GO:0046417">
    <property type="term" value="P:chorismate metabolic process"/>
    <property type="evidence" value="ECO:0007669"/>
    <property type="project" value="TreeGrafter"/>
</dbReference>
<dbReference type="PANTHER" id="PTHR21164:SF0">
    <property type="entry name" value="CHORISMATE MUTASE AROH"/>
    <property type="match status" value="1"/>
</dbReference>
<dbReference type="NCBIfam" id="TIGR01796">
    <property type="entry name" value="CM_mono_aroH"/>
    <property type="match status" value="1"/>
</dbReference>
<dbReference type="EC" id="5.4.99.5" evidence="1 2"/>
<dbReference type="InterPro" id="IPR035959">
    <property type="entry name" value="RutC-like_sf"/>
</dbReference>
<evidence type="ECO:0000313" key="3">
    <source>
        <dbReference type="EMBL" id="CDH07243.1"/>
    </source>
</evidence>
<dbReference type="AlphaFoldDB" id="A0A077P9B8"/>
<keyword evidence="2" id="KW-0413">Isomerase</keyword>
<name>A0A077P9B8_XENBV</name>